<dbReference type="GO" id="GO:0070284">
    <property type="term" value="F:phosphomethylpyrimidine synthase activity"/>
    <property type="evidence" value="ECO:0007669"/>
    <property type="project" value="UniProtKB-EC"/>
</dbReference>
<comment type="similarity">
    <text evidence="10">Belongs to the ThiC family.</text>
</comment>
<dbReference type="GO" id="GO:0051539">
    <property type="term" value="F:4 iron, 4 sulfur cluster binding"/>
    <property type="evidence" value="ECO:0007669"/>
    <property type="project" value="UniProtKB-KW"/>
</dbReference>
<accession>A0A1J4SKH2</accession>
<sequence length="425" mass="46715">MQMKMARAGRITAEMKSVARDEKIDAETIRKEIACGKIVITSNSKRKKKIKPLGIGKGLRTKINANIGTSPDCINIKKELEKLKIAVKSGADTIMDLSIGGNLDKIRRTLIRESPVPVGTVPIYQSAIEVARKKGSIVYLTEDEIFSCIEKQAEDGVDFITVHCGVTQKAIQTLKKNPRVMGVVSRGGAFLIEWMVYNKKENPLYEHFDRLLSIAKKYDITLSLGDGFRPGSIADATDSAQIYELITLGELARRAWKEDVQVIIEGPGHIPLHQIAANVLLEKEICQGAPFYVLGPLVTDVAPGYDHITAAIGGAIAASHGADFLCYVTPSEHLKLPAIEDVQEGVVAAKIAAHAADIAKGIPHASDWDRRISCMRHSLNWKEQIKLSVDPVKSKKYRGNSFFTETCTMCGKYCALKLVKDYLKS</sequence>
<keyword evidence="5 10" id="KW-0862">Zinc</keyword>
<comment type="cofactor">
    <cofactor evidence="10">
        <name>[4Fe-4S] cluster</name>
        <dbReference type="ChEBI" id="CHEBI:49883"/>
    </cofactor>
    <text evidence="10">Binds 1 [4Fe-4S] cluster per subunit. The cluster is coordinated with 3 cysteines and an exchangeable S-adenosyl-L-methionine.</text>
</comment>
<dbReference type="Gene3D" id="6.10.250.620">
    <property type="match status" value="1"/>
</dbReference>
<feature type="binding site" evidence="10">
    <location>
        <position position="163"/>
    </location>
    <ligand>
        <name>substrate</name>
    </ligand>
</feature>
<feature type="binding site" evidence="10">
    <location>
        <begin position="226"/>
        <end position="229"/>
    </location>
    <ligand>
        <name>substrate</name>
    </ligand>
</feature>
<dbReference type="NCBIfam" id="NF009895">
    <property type="entry name" value="PRK13352.1"/>
    <property type="match status" value="1"/>
</dbReference>
<feature type="binding site" evidence="10">
    <location>
        <position position="407"/>
    </location>
    <ligand>
        <name>[4Fe-4S] cluster</name>
        <dbReference type="ChEBI" id="CHEBI:49883"/>
        <note>4Fe-4S-S-AdoMet</note>
    </ligand>
</feature>
<feature type="binding site" evidence="10">
    <location>
        <position position="269"/>
    </location>
    <ligand>
        <name>Zn(2+)</name>
        <dbReference type="ChEBI" id="CHEBI:29105"/>
    </ligand>
</feature>
<dbReference type="SFLD" id="SFLDS00113">
    <property type="entry name" value="Radical_SAM_Phosphomethylpyrim"/>
    <property type="match status" value="1"/>
</dbReference>
<keyword evidence="3 10" id="KW-0949">S-adenosyl-L-methionine</keyword>
<dbReference type="InterPro" id="IPR038521">
    <property type="entry name" value="ThiC/Bza_core_dom"/>
</dbReference>
<reference evidence="11 12" key="1">
    <citation type="journal article" date="2016" name="Environ. Microbiol.">
        <title>Genomic resolution of a cold subsurface aquifer community provides metabolic insights for novel microbes adapted to high CO concentrations.</title>
        <authorList>
            <person name="Probst A.J."/>
            <person name="Castelle C.J."/>
            <person name="Singh A."/>
            <person name="Brown C.T."/>
            <person name="Anantharaman K."/>
            <person name="Sharon I."/>
            <person name="Hug L.A."/>
            <person name="Burstein D."/>
            <person name="Emerson J.B."/>
            <person name="Thomas B.C."/>
            <person name="Banfield J.F."/>
        </authorList>
    </citation>
    <scope>NUCLEOTIDE SEQUENCE [LARGE SCALE GENOMIC DNA]</scope>
    <source>
        <strain evidence="11">CG1_02_38_46</strain>
    </source>
</reference>
<evidence type="ECO:0000256" key="6">
    <source>
        <dbReference type="ARBA" id="ARBA00022977"/>
    </source>
</evidence>
<evidence type="ECO:0000313" key="12">
    <source>
        <dbReference type="Proteomes" id="UP000182278"/>
    </source>
</evidence>
<dbReference type="Gene3D" id="3.20.20.540">
    <property type="entry name" value="Radical SAM ThiC family, central domain"/>
    <property type="match status" value="1"/>
</dbReference>
<dbReference type="GO" id="GO:0009228">
    <property type="term" value="P:thiamine biosynthetic process"/>
    <property type="evidence" value="ECO:0007669"/>
    <property type="project" value="UniProtKB-UniRule"/>
</dbReference>
<comment type="caution">
    <text evidence="11">The sequence shown here is derived from an EMBL/GenBank/DDBJ whole genome shotgun (WGS) entry which is preliminary data.</text>
</comment>
<evidence type="ECO:0000256" key="1">
    <source>
        <dbReference type="ARBA" id="ARBA00003175"/>
    </source>
</evidence>
<evidence type="ECO:0000256" key="8">
    <source>
        <dbReference type="ARBA" id="ARBA00023014"/>
    </source>
</evidence>
<comment type="catalytic activity">
    <reaction evidence="10">
        <text>5-amino-1-(5-phospho-beta-D-ribosyl)imidazole + S-adenosyl-L-methionine = 4-amino-2-methyl-5-(phosphooxymethyl)pyrimidine + CO + 5'-deoxyadenosine + formate + L-methionine + 3 H(+)</text>
        <dbReference type="Rhea" id="RHEA:24840"/>
        <dbReference type="ChEBI" id="CHEBI:15378"/>
        <dbReference type="ChEBI" id="CHEBI:15740"/>
        <dbReference type="ChEBI" id="CHEBI:17245"/>
        <dbReference type="ChEBI" id="CHEBI:17319"/>
        <dbReference type="ChEBI" id="CHEBI:57844"/>
        <dbReference type="ChEBI" id="CHEBI:58354"/>
        <dbReference type="ChEBI" id="CHEBI:59789"/>
        <dbReference type="ChEBI" id="CHEBI:137981"/>
        <dbReference type="EC" id="4.1.99.17"/>
    </reaction>
</comment>
<comment type="pathway">
    <text evidence="10">Cofactor biosynthesis; thiamine diphosphate biosynthesis.</text>
</comment>
<dbReference type="UniPathway" id="UPA00060"/>
<evidence type="ECO:0000256" key="4">
    <source>
        <dbReference type="ARBA" id="ARBA00022723"/>
    </source>
</evidence>
<keyword evidence="7 10" id="KW-0408">Iron</keyword>
<proteinExistence type="inferred from homology"/>
<dbReference type="EMBL" id="MNUO01000011">
    <property type="protein sequence ID" value="OIN98534.1"/>
    <property type="molecule type" value="Genomic_DNA"/>
</dbReference>
<evidence type="ECO:0000256" key="5">
    <source>
        <dbReference type="ARBA" id="ARBA00022833"/>
    </source>
</evidence>
<feature type="binding site" evidence="10">
    <location>
        <position position="333"/>
    </location>
    <ligand>
        <name>Zn(2+)</name>
        <dbReference type="ChEBI" id="CHEBI:29105"/>
    </ligand>
</feature>
<name>A0A1J4SKH2_9BACT</name>
<feature type="binding site" evidence="10">
    <location>
        <position position="66"/>
    </location>
    <ligand>
        <name>substrate</name>
    </ligand>
</feature>
<feature type="binding site" evidence="10">
    <location>
        <position position="410"/>
    </location>
    <ligand>
        <name>[4Fe-4S] cluster</name>
        <dbReference type="ChEBI" id="CHEBI:49883"/>
        <note>4Fe-4S-S-AdoMet</note>
    </ligand>
</feature>
<dbReference type="Proteomes" id="UP000182278">
    <property type="component" value="Unassembled WGS sequence"/>
</dbReference>
<dbReference type="Pfam" id="PF01964">
    <property type="entry name" value="ThiC_Rad_SAM"/>
    <property type="match status" value="1"/>
</dbReference>
<dbReference type="NCBIfam" id="TIGR00190">
    <property type="entry name" value="thiC"/>
    <property type="match status" value="1"/>
</dbReference>
<dbReference type="FunFam" id="3.20.20.540:FF:000001">
    <property type="entry name" value="Phosphomethylpyrimidine synthase"/>
    <property type="match status" value="1"/>
</dbReference>
<keyword evidence="2 10" id="KW-0004">4Fe-4S</keyword>
<evidence type="ECO:0000256" key="3">
    <source>
        <dbReference type="ARBA" id="ARBA00022691"/>
    </source>
</evidence>
<evidence type="ECO:0000256" key="2">
    <source>
        <dbReference type="ARBA" id="ARBA00022485"/>
    </source>
</evidence>
<keyword evidence="4 10" id="KW-0479">Metal-binding</keyword>
<dbReference type="GO" id="GO:0008270">
    <property type="term" value="F:zinc ion binding"/>
    <property type="evidence" value="ECO:0007669"/>
    <property type="project" value="UniProtKB-UniRule"/>
</dbReference>
<dbReference type="AlphaFoldDB" id="A0A1J4SKH2"/>
<feature type="binding site" evidence="10">
    <location>
        <position position="124"/>
    </location>
    <ligand>
        <name>substrate</name>
    </ligand>
</feature>
<keyword evidence="8 10" id="KW-0411">Iron-sulfur</keyword>
<keyword evidence="6 10" id="KW-0784">Thiamine biosynthesis</keyword>
<organism evidence="11 12">
    <name type="scientific">Candidatus Desantisbacteria bacterium CG1_02_38_46</name>
    <dbReference type="NCBI Taxonomy" id="1817893"/>
    <lineage>
        <taxon>Bacteria</taxon>
        <taxon>Candidatus Desantisiibacteriota</taxon>
    </lineage>
</organism>
<dbReference type="PANTHER" id="PTHR30557">
    <property type="entry name" value="THIAMINE BIOSYNTHESIS PROTEIN THIC"/>
    <property type="match status" value="1"/>
</dbReference>
<evidence type="ECO:0000256" key="10">
    <source>
        <dbReference type="HAMAP-Rule" id="MF_00089"/>
    </source>
</evidence>
<protein>
    <recommendedName>
        <fullName evidence="10">Phosphomethylpyrimidine synthase</fullName>
        <ecNumber evidence="10">4.1.99.17</ecNumber>
    </recommendedName>
    <alternativeName>
        <fullName evidence="10">Hydroxymethylpyrimidine phosphate synthase</fullName>
        <shortName evidence="10">HMP-P synthase</shortName>
        <shortName evidence="10">HMP-phosphate synthase</shortName>
        <shortName evidence="10">HMPP synthase</shortName>
    </alternativeName>
    <alternativeName>
        <fullName evidence="10">Thiamine biosynthesis protein ThiC</fullName>
    </alternativeName>
</protein>
<dbReference type="SFLD" id="SFLDF00407">
    <property type="entry name" value="phosphomethylpyrimidine_syntha"/>
    <property type="match status" value="1"/>
</dbReference>
<feature type="binding site" evidence="10">
    <location>
        <position position="265"/>
    </location>
    <ligand>
        <name>substrate</name>
    </ligand>
</feature>
<comment type="function">
    <text evidence="1 10">Catalyzes the synthesis of the hydroxymethylpyrimidine phosphate (HMP-P) moiety of thiamine from aminoimidazole ribotide (AIR) in a radical S-adenosyl-L-methionine (SAM)-dependent reaction.</text>
</comment>
<evidence type="ECO:0000256" key="7">
    <source>
        <dbReference type="ARBA" id="ARBA00023004"/>
    </source>
</evidence>
<dbReference type="InterPro" id="IPR037509">
    <property type="entry name" value="ThiC"/>
</dbReference>
<dbReference type="STRING" id="1817893.AUJ66_00830"/>
<dbReference type="GO" id="GO:0009229">
    <property type="term" value="P:thiamine diphosphate biosynthetic process"/>
    <property type="evidence" value="ECO:0007669"/>
    <property type="project" value="UniProtKB-UniRule"/>
</dbReference>
<dbReference type="InterPro" id="IPR002817">
    <property type="entry name" value="ThiC/BzaA/B"/>
</dbReference>
<feature type="binding site" evidence="10">
    <location>
        <position position="95"/>
    </location>
    <ligand>
        <name>substrate</name>
    </ligand>
</feature>
<feature type="binding site" evidence="10">
    <location>
        <position position="414"/>
    </location>
    <ligand>
        <name>[4Fe-4S] cluster</name>
        <dbReference type="ChEBI" id="CHEBI:49883"/>
        <note>4Fe-4S-S-AdoMet</note>
    </ligand>
</feature>
<evidence type="ECO:0000313" key="11">
    <source>
        <dbReference type="EMBL" id="OIN98534.1"/>
    </source>
</evidence>
<gene>
    <name evidence="10" type="primary">thiC</name>
    <name evidence="11" type="ORF">AUJ66_00830</name>
</gene>
<dbReference type="HAMAP" id="MF_00089">
    <property type="entry name" value="ThiC"/>
    <property type="match status" value="1"/>
</dbReference>
<feature type="binding site" evidence="10">
    <location>
        <begin position="185"/>
        <end position="187"/>
    </location>
    <ligand>
        <name>substrate</name>
    </ligand>
</feature>
<feature type="binding site" evidence="10">
    <location>
        <position position="292"/>
    </location>
    <ligand>
        <name>substrate</name>
    </ligand>
</feature>
<dbReference type="EC" id="4.1.99.17" evidence="10"/>
<keyword evidence="9 10" id="KW-0456">Lyase</keyword>
<evidence type="ECO:0000256" key="9">
    <source>
        <dbReference type="ARBA" id="ARBA00023239"/>
    </source>
</evidence>
<dbReference type="PANTHER" id="PTHR30557:SF1">
    <property type="entry name" value="PHOSPHOMETHYLPYRIMIDINE SYNTHASE, CHLOROPLASTIC"/>
    <property type="match status" value="1"/>
</dbReference>
<dbReference type="SFLD" id="SFLDG01114">
    <property type="entry name" value="phosphomethylpyrimidine_syntha"/>
    <property type="match status" value="1"/>
</dbReference>